<dbReference type="InterPro" id="IPR011992">
    <property type="entry name" value="EF-hand-dom_pair"/>
</dbReference>
<evidence type="ECO:0000256" key="9">
    <source>
        <dbReference type="ARBA" id="ARBA00023303"/>
    </source>
</evidence>
<dbReference type="OMA" id="KILACIY"/>
<evidence type="ECO:0000256" key="2">
    <source>
        <dbReference type="ARBA" id="ARBA00010159"/>
    </source>
</evidence>
<evidence type="ECO:0000259" key="11">
    <source>
        <dbReference type="PROSITE" id="PS50222"/>
    </source>
</evidence>
<dbReference type="GO" id="GO:0030322">
    <property type="term" value="P:stabilization of membrane potential"/>
    <property type="evidence" value="ECO:0007669"/>
    <property type="project" value="TreeGrafter"/>
</dbReference>
<dbReference type="OrthoDB" id="415460at2759"/>
<dbReference type="SUPFAM" id="SSF47473">
    <property type="entry name" value="EF-hand"/>
    <property type="match status" value="1"/>
</dbReference>
<dbReference type="Pfam" id="PF07885">
    <property type="entry name" value="Ion_trans_2"/>
    <property type="match status" value="2"/>
</dbReference>
<evidence type="ECO:0000313" key="14">
    <source>
        <dbReference type="Proteomes" id="UP000525078"/>
    </source>
</evidence>
<comment type="caution">
    <text evidence="12">The sequence shown here is derived from an EMBL/GenBank/DDBJ whole genome shotgun (WGS) entry which is preliminary data.</text>
</comment>
<feature type="transmembrane region" description="Helical" evidence="10">
    <location>
        <begin position="102"/>
        <end position="120"/>
    </location>
</feature>
<dbReference type="EMBL" id="JAATIP010000132">
    <property type="protein sequence ID" value="KAF4368789.1"/>
    <property type="molecule type" value="Genomic_DNA"/>
</dbReference>
<dbReference type="InterPro" id="IPR002048">
    <property type="entry name" value="EF_hand_dom"/>
</dbReference>
<keyword evidence="8 10" id="KW-0472">Membrane</keyword>
<reference evidence="14 15" key="1">
    <citation type="journal article" date="2020" name="bioRxiv">
        <title>Sequence and annotation of 42 cannabis genomes reveals extensive copy number variation in cannabinoid synthesis and pathogen resistance genes.</title>
        <authorList>
            <person name="Mckernan K.J."/>
            <person name="Helbert Y."/>
            <person name="Kane L.T."/>
            <person name="Ebling H."/>
            <person name="Zhang L."/>
            <person name="Liu B."/>
            <person name="Eaton Z."/>
            <person name="Mclaughlin S."/>
            <person name="Kingan S."/>
            <person name="Baybayan P."/>
            <person name="Concepcion G."/>
            <person name="Jordan M."/>
            <person name="Riva A."/>
            <person name="Barbazuk W."/>
            <person name="Harkins T."/>
        </authorList>
    </citation>
    <scope>NUCLEOTIDE SEQUENCE [LARGE SCALE GENOMIC DNA]</scope>
    <source>
        <strain evidence="14 15">cv. Jamaican Lion 4</strain>
        <strain evidence="13">Father</strain>
        <strain evidence="12">Mother</strain>
        <tissue evidence="12">Leaf</tissue>
    </source>
</reference>
<dbReference type="GO" id="GO:0015271">
    <property type="term" value="F:outward rectifier potassium channel activity"/>
    <property type="evidence" value="ECO:0007669"/>
    <property type="project" value="TreeGrafter"/>
</dbReference>
<dbReference type="PROSITE" id="PS50222">
    <property type="entry name" value="EF_HAND_2"/>
    <property type="match status" value="1"/>
</dbReference>
<dbReference type="Proteomes" id="UP000583929">
    <property type="component" value="Unassembled WGS sequence"/>
</dbReference>
<evidence type="ECO:0000256" key="10">
    <source>
        <dbReference type="SAM" id="Phobius"/>
    </source>
</evidence>
<keyword evidence="6 10" id="KW-1133">Transmembrane helix</keyword>
<gene>
    <name evidence="12" type="ORF">F8388_021401</name>
    <name evidence="13" type="ORF">G4B88_022563</name>
</gene>
<keyword evidence="7" id="KW-0406">Ion transport</keyword>
<dbReference type="PANTHER" id="PTHR11003">
    <property type="entry name" value="POTASSIUM CHANNEL, SUBFAMILY K"/>
    <property type="match status" value="1"/>
</dbReference>
<dbReference type="InterPro" id="IPR018247">
    <property type="entry name" value="EF_Hand_1_Ca_BS"/>
</dbReference>
<dbReference type="EMBL" id="JAATIQ010000021">
    <property type="protein sequence ID" value="KAF4399480.1"/>
    <property type="molecule type" value="Genomic_DNA"/>
</dbReference>
<dbReference type="AlphaFoldDB" id="A0A7J6FFY4"/>
<accession>A0A803NYN1</accession>
<dbReference type="FunFam" id="1.10.287.70:FF:000128">
    <property type="entry name" value="Two-pore potassium channel 1"/>
    <property type="match status" value="1"/>
</dbReference>
<dbReference type="InterPro" id="IPR013099">
    <property type="entry name" value="K_chnl_dom"/>
</dbReference>
<dbReference type="Proteomes" id="UP000525078">
    <property type="component" value="Unassembled WGS sequence"/>
</dbReference>
<evidence type="ECO:0000256" key="5">
    <source>
        <dbReference type="ARBA" id="ARBA00022837"/>
    </source>
</evidence>
<dbReference type="GO" id="GO:0005509">
    <property type="term" value="F:calcium ion binding"/>
    <property type="evidence" value="ECO:0007669"/>
    <property type="project" value="InterPro"/>
</dbReference>
<keyword evidence="15" id="KW-1185">Reference proteome</keyword>
<evidence type="ECO:0000256" key="8">
    <source>
        <dbReference type="ARBA" id="ARBA00023136"/>
    </source>
</evidence>
<dbReference type="PANTHER" id="PTHR11003:SF271">
    <property type="entry name" value="TWO-PORE POTASSIUM CHANNEL 1-LIKE"/>
    <property type="match status" value="1"/>
</dbReference>
<dbReference type="Gene3D" id="1.10.238.10">
    <property type="entry name" value="EF-hand"/>
    <property type="match status" value="1"/>
</dbReference>
<keyword evidence="5" id="KW-0106">Calcium</keyword>
<dbReference type="GO" id="GO:0005886">
    <property type="term" value="C:plasma membrane"/>
    <property type="evidence" value="ECO:0007669"/>
    <property type="project" value="TreeGrafter"/>
</dbReference>
<feature type="transmembrane region" description="Helical" evidence="10">
    <location>
        <begin position="126"/>
        <end position="147"/>
    </location>
</feature>
<evidence type="ECO:0000313" key="13">
    <source>
        <dbReference type="EMBL" id="KAF4399480.1"/>
    </source>
</evidence>
<feature type="domain" description="EF-hand" evidence="11">
    <location>
        <begin position="320"/>
        <end position="348"/>
    </location>
</feature>
<evidence type="ECO:0000256" key="3">
    <source>
        <dbReference type="ARBA" id="ARBA00022448"/>
    </source>
</evidence>
<keyword evidence="4 10" id="KW-0812">Transmembrane</keyword>
<evidence type="ECO:0000256" key="4">
    <source>
        <dbReference type="ARBA" id="ARBA00022692"/>
    </source>
</evidence>
<feature type="transmembrane region" description="Helical" evidence="10">
    <location>
        <begin position="244"/>
        <end position="265"/>
    </location>
</feature>
<evidence type="ECO:0000313" key="15">
    <source>
        <dbReference type="Proteomes" id="UP000583929"/>
    </source>
</evidence>
<organism evidence="12 14">
    <name type="scientific">Cannabis sativa</name>
    <name type="common">Hemp</name>
    <name type="synonym">Marijuana</name>
    <dbReference type="NCBI Taxonomy" id="3483"/>
    <lineage>
        <taxon>Eukaryota</taxon>
        <taxon>Viridiplantae</taxon>
        <taxon>Streptophyta</taxon>
        <taxon>Embryophyta</taxon>
        <taxon>Tracheophyta</taxon>
        <taxon>Spermatophyta</taxon>
        <taxon>Magnoliopsida</taxon>
        <taxon>eudicotyledons</taxon>
        <taxon>Gunneridae</taxon>
        <taxon>Pentapetalae</taxon>
        <taxon>rosids</taxon>
        <taxon>fabids</taxon>
        <taxon>Rosales</taxon>
        <taxon>Cannabaceae</taxon>
        <taxon>Cannabis</taxon>
    </lineage>
</organism>
<dbReference type="GO" id="GO:0009705">
    <property type="term" value="C:plant-type vacuole membrane"/>
    <property type="evidence" value="ECO:0007669"/>
    <property type="project" value="TreeGrafter"/>
</dbReference>
<evidence type="ECO:0000256" key="7">
    <source>
        <dbReference type="ARBA" id="ARBA00023065"/>
    </source>
</evidence>
<protein>
    <recommendedName>
        <fullName evidence="11">EF-hand domain-containing protein</fullName>
    </recommendedName>
</protein>
<dbReference type="PRINTS" id="PR01333">
    <property type="entry name" value="2POREKCHANEL"/>
</dbReference>
<sequence length="348" mass="39130">MSTNTEEVEEALLSESKKYEFPSFPRIRSRLQVQYNNSYNTIACTPFVDANCSDQQIYGSDYVKRQFNIVQVLVVLATYLGGGTLCFFLIRDQIKGQKTNGFLDSMYFCVVTMTTVGYGDLVPNSILAKLLASIYVFIGLCLGGLIIGKVADYIVEKQEILLVKAIHVSEKIGPVELLKDMETNKVKYKFFTAMAQILVLIIVGTVFLHLVENLELIDAFYCVCSTITTLGYGDESFSSKGGRVFGVFWILSSTICLAQFFIYLAELYTETRQKSLIKWVLNRKLTESDLEAADLDQDEVVSAAEFVLYKLKEMGKISEEDISMLMETFEHLDIDQSGSLTPADLLRP</sequence>
<dbReference type="SUPFAM" id="SSF81324">
    <property type="entry name" value="Voltage-gated potassium channels"/>
    <property type="match status" value="2"/>
</dbReference>
<dbReference type="GO" id="GO:0022841">
    <property type="term" value="F:potassium ion leak channel activity"/>
    <property type="evidence" value="ECO:0007669"/>
    <property type="project" value="TreeGrafter"/>
</dbReference>
<name>A0A7J6FFY4_CANSA</name>
<comment type="similarity">
    <text evidence="2">Belongs to the two pore domain potassium channel (TC 1.A.1.7) family.</text>
</comment>
<accession>A0A7J6FFY4</accession>
<keyword evidence="3" id="KW-0813">Transport</keyword>
<proteinExistence type="inferred from homology"/>
<feature type="transmembrane region" description="Helical" evidence="10">
    <location>
        <begin position="190"/>
        <end position="211"/>
    </location>
</feature>
<evidence type="ECO:0000313" key="12">
    <source>
        <dbReference type="EMBL" id="KAF4368789.1"/>
    </source>
</evidence>
<comment type="subcellular location">
    <subcellularLocation>
        <location evidence="1">Membrane</location>
        <topology evidence="1">Multi-pass membrane protein</topology>
    </subcellularLocation>
</comment>
<feature type="transmembrane region" description="Helical" evidence="10">
    <location>
        <begin position="69"/>
        <end position="90"/>
    </location>
</feature>
<dbReference type="PROSITE" id="PS00018">
    <property type="entry name" value="EF_HAND_1"/>
    <property type="match status" value="1"/>
</dbReference>
<keyword evidence="9" id="KW-0407">Ion channel</keyword>
<evidence type="ECO:0000256" key="6">
    <source>
        <dbReference type="ARBA" id="ARBA00022989"/>
    </source>
</evidence>
<evidence type="ECO:0000256" key="1">
    <source>
        <dbReference type="ARBA" id="ARBA00004141"/>
    </source>
</evidence>
<dbReference type="InterPro" id="IPR003280">
    <property type="entry name" value="2pore_dom_K_chnl"/>
</dbReference>
<dbReference type="Gene3D" id="1.10.287.70">
    <property type="match status" value="2"/>
</dbReference>